<feature type="compositionally biased region" description="Polar residues" evidence="1">
    <location>
        <begin position="328"/>
        <end position="338"/>
    </location>
</feature>
<gene>
    <name evidence="2" type="ORF">EHS25_001442</name>
</gene>
<dbReference type="GO" id="GO:0030479">
    <property type="term" value="C:actin cortical patch"/>
    <property type="evidence" value="ECO:0007669"/>
    <property type="project" value="TreeGrafter"/>
</dbReference>
<dbReference type="PANTHER" id="PTHR47789:SF2">
    <property type="entry name" value="VHS DOMAIN-CONTAINING PROTEIN"/>
    <property type="match status" value="1"/>
</dbReference>
<dbReference type="Proteomes" id="UP000279259">
    <property type="component" value="Unassembled WGS sequence"/>
</dbReference>
<evidence type="ECO:0000313" key="2">
    <source>
        <dbReference type="EMBL" id="RSH90109.1"/>
    </source>
</evidence>
<feature type="compositionally biased region" description="Basic and acidic residues" evidence="1">
    <location>
        <begin position="459"/>
        <end position="468"/>
    </location>
</feature>
<feature type="region of interest" description="Disordered" evidence="1">
    <location>
        <begin position="1089"/>
        <end position="1141"/>
    </location>
</feature>
<feature type="compositionally biased region" description="Basic and acidic residues" evidence="1">
    <location>
        <begin position="852"/>
        <end position="869"/>
    </location>
</feature>
<feature type="region of interest" description="Disordered" evidence="1">
    <location>
        <begin position="1"/>
        <end position="468"/>
    </location>
</feature>
<feature type="compositionally biased region" description="Polar residues" evidence="1">
    <location>
        <begin position="262"/>
        <end position="271"/>
    </location>
</feature>
<feature type="compositionally biased region" description="Basic residues" evidence="1">
    <location>
        <begin position="1018"/>
        <end position="1028"/>
    </location>
</feature>
<feature type="compositionally biased region" description="Basic and acidic residues" evidence="1">
    <location>
        <begin position="899"/>
        <end position="913"/>
    </location>
</feature>
<dbReference type="GO" id="GO:0051666">
    <property type="term" value="P:actin cortical patch localization"/>
    <property type="evidence" value="ECO:0007669"/>
    <property type="project" value="TreeGrafter"/>
</dbReference>
<dbReference type="InterPro" id="IPR045007">
    <property type="entry name" value="LSB5"/>
</dbReference>
<feature type="compositionally biased region" description="Low complexity" evidence="1">
    <location>
        <begin position="92"/>
        <end position="104"/>
    </location>
</feature>
<feature type="compositionally biased region" description="Acidic residues" evidence="1">
    <location>
        <begin position="1032"/>
        <end position="1041"/>
    </location>
</feature>
<feature type="compositionally biased region" description="Pro residues" evidence="1">
    <location>
        <begin position="355"/>
        <end position="367"/>
    </location>
</feature>
<feature type="compositionally biased region" description="Low complexity" evidence="1">
    <location>
        <begin position="187"/>
        <end position="231"/>
    </location>
</feature>
<dbReference type="STRING" id="1890683.A0A427YG12"/>
<feature type="compositionally biased region" description="Basic and acidic residues" evidence="1">
    <location>
        <begin position="138"/>
        <end position="147"/>
    </location>
</feature>
<organism evidence="2 3">
    <name type="scientific">Saitozyma podzolica</name>
    <dbReference type="NCBI Taxonomy" id="1890683"/>
    <lineage>
        <taxon>Eukaryota</taxon>
        <taxon>Fungi</taxon>
        <taxon>Dikarya</taxon>
        <taxon>Basidiomycota</taxon>
        <taxon>Agaricomycotina</taxon>
        <taxon>Tremellomycetes</taxon>
        <taxon>Tremellales</taxon>
        <taxon>Trimorphomycetaceae</taxon>
        <taxon>Saitozyma</taxon>
    </lineage>
</organism>
<dbReference type="CDD" id="cd21383">
    <property type="entry name" value="GAT_GGA_Tom1-like"/>
    <property type="match status" value="1"/>
</dbReference>
<feature type="compositionally biased region" description="Low complexity" evidence="1">
    <location>
        <begin position="878"/>
        <end position="898"/>
    </location>
</feature>
<sequence>MKRLFRTSKSEVNPLPPPSLPPDHAAQVHSSSGSGVNVKKSSSALKLQGGDGNGVGHLDHMLRFGSKTPSQGSVTPFPMDVGREPAGIGLGHHQQQQQQQHQHQPSTAPQRRLSRREKKAAAAAAAATTTAVPSLLEMRTKQEESRRSPLPVVPQGQVQSQTRSRGYDSDMPSPDGWVNVPTSASRAANVGPDANANANANRPSSLAAPAAPAVSSSPRQAPSSATPTPAAQQLYLPPGARPPTPPPSVRAGTPTRPVYPSNLGQSQSSLHSAGYDAELYNAQPRVNRDRGYSSASASARGSDHESSLGHASVPHGASSKPSKGPAPHQTTRSPLVNTYASPPQQSYPAPAAAFSPPPQAFPTPQPHPYNQSPIYPNPYSPLSEDMNALQIEQRPREELDAGPREKKKFWDMGWAGKKDRDKDKDKDKPKNSEARYDDGRRSVDIWSREVENVPPQSSEEERGRAYERGRMDERARVLAVDPGQNDAAAARDVQTAIRESAHIDGTDPKNSSAPTPTLPLAPYTRKEAARAIRRQFKHGNEAERKNAARVWFFLMKNIHAASFRREHAESSQADSVAHAANKKMTACLEPILLAPPTKPLVSAPTHTAITDILADLTYNYGQEKGCESLVELWKKVKLPQEPEQVRAPKIPLADNQGKPLPADNQTFQPEAMYPTRLFDGPYGTPPVSRTGSSPSVGHMPSGPPPPIPSRGRSPERFGPGYAHLPSHNDDMRRLTDECIAAKESARVLSEALVYTRPDELELKPVIREFYNKCFHAHESLTGQIEWAQAEAARSRDRVMNNSLTLEANETQPHEATNEEQALATLFDAHGALAEALKQHDDLESLAADEKELREVRERSKKETRMDRNNLDVTGGFLSAPKASGSRSPSPSAARLGASPRDDLAPLPNIKREGFSYLRPNGDDRSRTPSPDRHPLPHPPKLSSSPARAGSPLGRVRIPGPRPLPNPFKLANGSSQSLGSVQRDHHNPSRSGTGSTNESSAAVNADAEAEEDDTAKPAKPSRKALGKRRAVVDEDNNFDPDDLFGMGKKDESSESDESLLADDVYTSKPVQYAYDAYQEKLDRLRRGEVVPDASVESGPDRARVAGVAGVGGSGVGGSGGSGGPGDDTDGGGGGGGGGGAGVGGLLNGLKEVLAARG</sequence>
<accession>A0A427YG12</accession>
<dbReference type="OrthoDB" id="10255964at2759"/>
<feature type="region of interest" description="Disordered" evidence="1">
    <location>
        <begin position="501"/>
        <end position="520"/>
    </location>
</feature>
<dbReference type="EMBL" id="RSCD01000011">
    <property type="protein sequence ID" value="RSH90109.1"/>
    <property type="molecule type" value="Genomic_DNA"/>
</dbReference>
<evidence type="ECO:0008006" key="4">
    <source>
        <dbReference type="Google" id="ProtNLM"/>
    </source>
</evidence>
<feature type="compositionally biased region" description="Low complexity" evidence="1">
    <location>
        <begin position="121"/>
        <end position="131"/>
    </location>
</feature>
<feature type="compositionally biased region" description="Basic and acidic residues" evidence="1">
    <location>
        <begin position="920"/>
        <end position="934"/>
    </location>
</feature>
<feature type="compositionally biased region" description="Polar residues" evidence="1">
    <location>
        <begin position="988"/>
        <end position="999"/>
    </location>
</feature>
<feature type="compositionally biased region" description="Pro residues" evidence="1">
    <location>
        <begin position="239"/>
        <end position="248"/>
    </location>
</feature>
<feature type="compositionally biased region" description="Low complexity" evidence="1">
    <location>
        <begin position="339"/>
        <end position="354"/>
    </location>
</feature>
<evidence type="ECO:0000256" key="1">
    <source>
        <dbReference type="SAM" id="MobiDB-lite"/>
    </source>
</evidence>
<reference evidence="2 3" key="1">
    <citation type="submission" date="2018-11" db="EMBL/GenBank/DDBJ databases">
        <title>Genome sequence of Saitozyma podzolica DSM 27192.</title>
        <authorList>
            <person name="Aliyu H."/>
            <person name="Gorte O."/>
            <person name="Ochsenreither K."/>
        </authorList>
    </citation>
    <scope>NUCLEOTIDE SEQUENCE [LARGE SCALE GENOMIC DNA]</scope>
    <source>
        <strain evidence="2 3">DSM 27192</strain>
    </source>
</reference>
<keyword evidence="3" id="KW-1185">Reference proteome</keyword>
<comment type="caution">
    <text evidence="2">The sequence shown here is derived from an EMBL/GenBank/DDBJ whole genome shotgun (WGS) entry which is preliminary data.</text>
</comment>
<proteinExistence type="predicted"/>
<dbReference type="AlphaFoldDB" id="A0A427YG12"/>
<feature type="region of interest" description="Disordered" evidence="1">
    <location>
        <begin position="677"/>
        <end position="717"/>
    </location>
</feature>
<feature type="compositionally biased region" description="Gly residues" evidence="1">
    <location>
        <begin position="1107"/>
        <end position="1141"/>
    </location>
</feature>
<feature type="compositionally biased region" description="Low complexity" evidence="1">
    <location>
        <begin position="511"/>
        <end position="520"/>
    </location>
</feature>
<feature type="region of interest" description="Disordered" evidence="1">
    <location>
        <begin position="852"/>
        <end position="1061"/>
    </location>
</feature>
<protein>
    <recommendedName>
        <fullName evidence="4">VHS domain-containing protein</fullName>
    </recommendedName>
</protein>
<feature type="compositionally biased region" description="Low complexity" evidence="1">
    <location>
        <begin position="30"/>
        <end position="43"/>
    </location>
</feature>
<dbReference type="PANTHER" id="PTHR47789">
    <property type="entry name" value="LAS SEVENTEEN-BINDING PROTEIN 5"/>
    <property type="match status" value="1"/>
</dbReference>
<dbReference type="GO" id="GO:0007015">
    <property type="term" value="P:actin filament organization"/>
    <property type="evidence" value="ECO:0007669"/>
    <property type="project" value="InterPro"/>
</dbReference>
<dbReference type="GO" id="GO:0006897">
    <property type="term" value="P:endocytosis"/>
    <property type="evidence" value="ECO:0007669"/>
    <property type="project" value="InterPro"/>
</dbReference>
<evidence type="ECO:0000313" key="3">
    <source>
        <dbReference type="Proteomes" id="UP000279259"/>
    </source>
</evidence>
<feature type="compositionally biased region" description="Low complexity" evidence="1">
    <location>
        <begin position="691"/>
        <end position="700"/>
    </location>
</feature>
<feature type="compositionally biased region" description="Basic and acidic residues" evidence="1">
    <location>
        <begin position="393"/>
        <end position="451"/>
    </location>
</feature>
<name>A0A427YG12_9TREE</name>